<organism evidence="2 3">
    <name type="scientific">Idiomarina xiamenensis 10-D-4</name>
    <dbReference type="NCBI Taxonomy" id="740709"/>
    <lineage>
        <taxon>Bacteria</taxon>
        <taxon>Pseudomonadati</taxon>
        <taxon>Pseudomonadota</taxon>
        <taxon>Gammaproteobacteria</taxon>
        <taxon>Alteromonadales</taxon>
        <taxon>Idiomarinaceae</taxon>
        <taxon>Idiomarina</taxon>
    </lineage>
</organism>
<dbReference type="OrthoDB" id="9804751at2"/>
<dbReference type="InterPro" id="IPR013976">
    <property type="entry name" value="HDOD"/>
</dbReference>
<dbReference type="Pfam" id="PF08668">
    <property type="entry name" value="HDOD"/>
    <property type="match status" value="1"/>
</dbReference>
<evidence type="ECO:0000259" key="1">
    <source>
        <dbReference type="PROSITE" id="PS51833"/>
    </source>
</evidence>
<dbReference type="STRING" id="740709.A10D4_05322"/>
<dbReference type="InterPro" id="IPR014408">
    <property type="entry name" value="dGMP_Pdiesterase_EAL/HD-GYP"/>
</dbReference>
<dbReference type="RefSeq" id="WP_008488197.1">
    <property type="nucleotide sequence ID" value="NZ_AMRG01000005.1"/>
</dbReference>
<dbReference type="AlphaFoldDB" id="K2KCP8"/>
<dbReference type="Pfam" id="PF00563">
    <property type="entry name" value="EAL"/>
    <property type="match status" value="1"/>
</dbReference>
<dbReference type="InterPro" id="IPR035919">
    <property type="entry name" value="EAL_sf"/>
</dbReference>
<evidence type="ECO:0000313" key="3">
    <source>
        <dbReference type="Proteomes" id="UP000014115"/>
    </source>
</evidence>
<gene>
    <name evidence="2" type="ORF">A10D4_05322</name>
</gene>
<dbReference type="SMART" id="SM00052">
    <property type="entry name" value="EAL"/>
    <property type="match status" value="1"/>
</dbReference>
<proteinExistence type="predicted"/>
<protein>
    <submittedName>
        <fullName evidence="2">Intracellular signaling protein</fullName>
    </submittedName>
</protein>
<dbReference type="PROSITE" id="PS51833">
    <property type="entry name" value="HDOD"/>
    <property type="match status" value="1"/>
</dbReference>
<reference evidence="2 3" key="1">
    <citation type="journal article" date="2012" name="J. Bacteriol.">
        <title>Genome Sequence of Idiomarina xiamenensis Type Strain 10-D-4.</title>
        <authorList>
            <person name="Lai Q."/>
            <person name="Wang L."/>
            <person name="Wang W."/>
            <person name="Shao Z."/>
        </authorList>
    </citation>
    <scope>NUCLEOTIDE SEQUENCE [LARGE SCALE GENOMIC DNA]</scope>
    <source>
        <strain evidence="2 3">10-D-4</strain>
    </source>
</reference>
<dbReference type="eggNOG" id="COG3434">
    <property type="taxonomic scope" value="Bacteria"/>
</dbReference>
<dbReference type="SUPFAM" id="SSF141868">
    <property type="entry name" value="EAL domain-like"/>
    <property type="match status" value="1"/>
</dbReference>
<keyword evidence="3" id="KW-1185">Reference proteome</keyword>
<name>K2KCP8_9GAMM</name>
<dbReference type="PANTHER" id="PTHR33525">
    <property type="match status" value="1"/>
</dbReference>
<dbReference type="EMBL" id="AMRG01000005">
    <property type="protein sequence ID" value="EKE84462.1"/>
    <property type="molecule type" value="Genomic_DNA"/>
</dbReference>
<sequence>MTNVAYSYIARQPILDRHLQVYGYELLFRDSEQNTFPNIDPDEATSRLLLQQHLLGDINTVCLGKKAFINFHARALIENFPSFLSADDIWIELLETVDVTDELIDACQKSINKGYRIALDDYDFSERWQRILPNVSLVKIDISQQGLAIADKLHWFKQRGLPTLAERVETRAEFEACMALGFDFFQGYFFERPKLLQARSLHPSKLATMSLLAEVLKPELDFSALAKVIQRDVSLTYSLLKLVNSAAFNFAGQISHVQHALTYLGERQLRRYLTLVLTANMAAEQAEELIIKAITRARFLELLCSQDSSPLKRHAKHADAAFMVGMLSLLDAILQLPMADILQQLPLSSALNAALLKRQGDLGELLIVAEDYEHGHWLAVDQRLAALAIDNDAGQRYIDASQWCRMLLLAQH</sequence>
<dbReference type="PIRSF" id="PIRSF003180">
    <property type="entry name" value="DiGMPpdiest_YuxH"/>
    <property type="match status" value="1"/>
</dbReference>
<dbReference type="InterPro" id="IPR001633">
    <property type="entry name" value="EAL_dom"/>
</dbReference>
<dbReference type="InterPro" id="IPR052340">
    <property type="entry name" value="RNase_Y/CdgJ"/>
</dbReference>
<dbReference type="Gene3D" id="3.20.20.450">
    <property type="entry name" value="EAL domain"/>
    <property type="match status" value="1"/>
</dbReference>
<feature type="domain" description="HDOD" evidence="1">
    <location>
        <begin position="201"/>
        <end position="393"/>
    </location>
</feature>
<dbReference type="Gene3D" id="1.10.3210.10">
    <property type="entry name" value="Hypothetical protein af1432"/>
    <property type="match status" value="1"/>
</dbReference>
<dbReference type="PATRIC" id="fig|740709.3.peg.1085"/>
<accession>K2KCP8</accession>
<comment type="caution">
    <text evidence="2">The sequence shown here is derived from an EMBL/GenBank/DDBJ whole genome shotgun (WGS) entry which is preliminary data.</text>
</comment>
<dbReference type="Proteomes" id="UP000014115">
    <property type="component" value="Unassembled WGS sequence"/>
</dbReference>
<evidence type="ECO:0000313" key="2">
    <source>
        <dbReference type="EMBL" id="EKE84462.1"/>
    </source>
</evidence>
<dbReference type="PANTHER" id="PTHR33525:SF4">
    <property type="entry name" value="CYCLIC DI-GMP PHOSPHODIESTERASE CDGJ"/>
    <property type="match status" value="1"/>
</dbReference>
<dbReference type="SUPFAM" id="SSF109604">
    <property type="entry name" value="HD-domain/PDEase-like"/>
    <property type="match status" value="1"/>
</dbReference>